<dbReference type="Pfam" id="PF13177">
    <property type="entry name" value="DNA_pol3_delta2"/>
    <property type="match status" value="1"/>
</dbReference>
<reference evidence="13" key="2">
    <citation type="submission" date="2020-08" db="EMBL/GenBank/DDBJ databases">
        <authorList>
            <person name="Chen M."/>
            <person name="Teng W."/>
            <person name="Zhao L."/>
            <person name="Hu C."/>
            <person name="Zhou Y."/>
            <person name="Han B."/>
            <person name="Song L."/>
            <person name="Shu W."/>
        </authorList>
    </citation>
    <scope>NUCLEOTIDE SEQUENCE</scope>
    <source>
        <strain evidence="13">FACHB-1375</strain>
    </source>
</reference>
<feature type="domain" description="AAA+ ATPase" evidence="12">
    <location>
        <begin position="36"/>
        <end position="180"/>
    </location>
</feature>
<dbReference type="InterPro" id="IPR045085">
    <property type="entry name" value="HLD_clamp_pol_III_gamma_tau"/>
</dbReference>
<keyword evidence="3 11" id="KW-0548">Nucleotidyltransferase</keyword>
<keyword evidence="6 11" id="KW-0547">Nucleotide-binding</keyword>
<evidence type="ECO:0000256" key="10">
    <source>
        <dbReference type="ARBA" id="ARBA00049244"/>
    </source>
</evidence>
<accession>A0A926VDS7</accession>
<dbReference type="GO" id="GO:0009360">
    <property type="term" value="C:DNA polymerase III complex"/>
    <property type="evidence" value="ECO:0007669"/>
    <property type="project" value="InterPro"/>
</dbReference>
<dbReference type="AlphaFoldDB" id="A0A926VDS7"/>
<comment type="caution">
    <text evidence="13">The sequence shown here is derived from an EMBL/GenBank/DDBJ whole genome shotgun (WGS) entry which is preliminary data.</text>
</comment>
<keyword evidence="2 11" id="KW-0808">Transferase</keyword>
<dbReference type="InterPro" id="IPR050238">
    <property type="entry name" value="DNA_Rep/Repair_Clamp_Loader"/>
</dbReference>
<comment type="catalytic activity">
    <reaction evidence="10 11">
        <text>DNA(n) + a 2'-deoxyribonucleoside 5'-triphosphate = DNA(n+1) + diphosphate</text>
        <dbReference type="Rhea" id="RHEA:22508"/>
        <dbReference type="Rhea" id="RHEA-COMP:17339"/>
        <dbReference type="Rhea" id="RHEA-COMP:17340"/>
        <dbReference type="ChEBI" id="CHEBI:33019"/>
        <dbReference type="ChEBI" id="CHEBI:61560"/>
        <dbReference type="ChEBI" id="CHEBI:173112"/>
        <dbReference type="EC" id="2.7.7.7"/>
    </reaction>
</comment>
<keyword evidence="5" id="KW-0479">Metal-binding</keyword>
<dbReference type="NCBIfam" id="NF011510">
    <property type="entry name" value="PRK14948.1"/>
    <property type="match status" value="1"/>
</dbReference>
<organism evidence="13 14">
    <name type="scientific">Aerosakkonema funiforme FACHB-1375</name>
    <dbReference type="NCBI Taxonomy" id="2949571"/>
    <lineage>
        <taxon>Bacteria</taxon>
        <taxon>Bacillati</taxon>
        <taxon>Cyanobacteriota</taxon>
        <taxon>Cyanophyceae</taxon>
        <taxon>Oscillatoriophycideae</taxon>
        <taxon>Aerosakkonematales</taxon>
        <taxon>Aerosakkonemataceae</taxon>
        <taxon>Aerosakkonema</taxon>
    </lineage>
</organism>
<dbReference type="FunFam" id="1.10.8.60:FF:000013">
    <property type="entry name" value="DNA polymerase III subunit gamma/tau"/>
    <property type="match status" value="1"/>
</dbReference>
<dbReference type="InterPro" id="IPR008921">
    <property type="entry name" value="DNA_pol3_clamp-load_cplx_C"/>
</dbReference>
<dbReference type="GO" id="GO:0006261">
    <property type="term" value="P:DNA-templated DNA replication"/>
    <property type="evidence" value="ECO:0007669"/>
    <property type="project" value="TreeGrafter"/>
</dbReference>
<dbReference type="GO" id="GO:0046872">
    <property type="term" value="F:metal ion binding"/>
    <property type="evidence" value="ECO:0007669"/>
    <property type="project" value="UniProtKB-KW"/>
</dbReference>
<proteinExistence type="inferred from homology"/>
<evidence type="ECO:0000256" key="11">
    <source>
        <dbReference type="RuleBase" id="RU364063"/>
    </source>
</evidence>
<dbReference type="SUPFAM" id="SSF52540">
    <property type="entry name" value="P-loop containing nucleoside triphosphate hydrolases"/>
    <property type="match status" value="1"/>
</dbReference>
<evidence type="ECO:0000256" key="3">
    <source>
        <dbReference type="ARBA" id="ARBA00022695"/>
    </source>
</evidence>
<keyword evidence="8 11" id="KW-0067">ATP-binding</keyword>
<keyword evidence="7" id="KW-0862">Zinc</keyword>
<dbReference type="Gene3D" id="1.20.272.10">
    <property type="match status" value="1"/>
</dbReference>
<comment type="subunit">
    <text evidence="11">DNA polymerase III contains a core (composed of alpha, epsilon and theta chains) that associates with a tau subunit. This core dimerizes to form the POLIII' complex. PolIII' associates with the gamma complex (composed of gamma, delta, delta', psi and chi chains) and with the beta chain to form the complete DNA polymerase III complex.</text>
</comment>
<dbReference type="CDD" id="cd00009">
    <property type="entry name" value="AAA"/>
    <property type="match status" value="1"/>
</dbReference>
<evidence type="ECO:0000256" key="5">
    <source>
        <dbReference type="ARBA" id="ARBA00022723"/>
    </source>
</evidence>
<dbReference type="InterPro" id="IPR027417">
    <property type="entry name" value="P-loop_NTPase"/>
</dbReference>
<reference evidence="13" key="1">
    <citation type="journal article" date="2015" name="ISME J.">
        <title>Draft Genome Sequence of Streptomyces incarnatus NRRL8089, which Produces the Nucleoside Antibiotic Sinefungin.</title>
        <authorList>
            <person name="Oshima K."/>
            <person name="Hattori M."/>
            <person name="Shimizu H."/>
            <person name="Fukuda K."/>
            <person name="Nemoto M."/>
            <person name="Inagaki K."/>
            <person name="Tamura T."/>
        </authorList>
    </citation>
    <scope>NUCLEOTIDE SEQUENCE</scope>
    <source>
        <strain evidence="13">FACHB-1375</strain>
    </source>
</reference>
<evidence type="ECO:0000256" key="9">
    <source>
        <dbReference type="ARBA" id="ARBA00022932"/>
    </source>
</evidence>
<evidence type="ECO:0000256" key="6">
    <source>
        <dbReference type="ARBA" id="ARBA00022741"/>
    </source>
</evidence>
<dbReference type="NCBIfam" id="TIGR02397">
    <property type="entry name" value="dnaX_nterm"/>
    <property type="match status" value="1"/>
</dbReference>
<dbReference type="InterPro" id="IPR003593">
    <property type="entry name" value="AAA+_ATPase"/>
</dbReference>
<dbReference type="SMART" id="SM00382">
    <property type="entry name" value="AAA"/>
    <property type="match status" value="1"/>
</dbReference>
<dbReference type="GO" id="GO:0003677">
    <property type="term" value="F:DNA binding"/>
    <property type="evidence" value="ECO:0007669"/>
    <property type="project" value="InterPro"/>
</dbReference>
<dbReference type="SUPFAM" id="SSF48019">
    <property type="entry name" value="post-AAA+ oligomerization domain-like"/>
    <property type="match status" value="1"/>
</dbReference>
<evidence type="ECO:0000259" key="12">
    <source>
        <dbReference type="SMART" id="SM00382"/>
    </source>
</evidence>
<evidence type="ECO:0000313" key="14">
    <source>
        <dbReference type="Proteomes" id="UP000641646"/>
    </source>
</evidence>
<evidence type="ECO:0000256" key="8">
    <source>
        <dbReference type="ARBA" id="ARBA00022840"/>
    </source>
</evidence>
<dbReference type="Gene3D" id="3.40.50.300">
    <property type="entry name" value="P-loop containing nucleotide triphosphate hydrolases"/>
    <property type="match status" value="1"/>
</dbReference>
<dbReference type="PANTHER" id="PTHR11669">
    <property type="entry name" value="REPLICATION FACTOR C / DNA POLYMERASE III GAMMA-TAU SUBUNIT"/>
    <property type="match status" value="1"/>
</dbReference>
<dbReference type="Pfam" id="PF22608">
    <property type="entry name" value="DNAX_ATPase_lid"/>
    <property type="match status" value="1"/>
</dbReference>
<evidence type="ECO:0000313" key="13">
    <source>
        <dbReference type="EMBL" id="MBD2181032.1"/>
    </source>
</evidence>
<dbReference type="Pfam" id="PF12169">
    <property type="entry name" value="DNA_pol3_gamma3"/>
    <property type="match status" value="1"/>
</dbReference>
<dbReference type="GO" id="GO:0003887">
    <property type="term" value="F:DNA-directed DNA polymerase activity"/>
    <property type="evidence" value="ECO:0007669"/>
    <property type="project" value="UniProtKB-KW"/>
</dbReference>
<dbReference type="InterPro" id="IPR022754">
    <property type="entry name" value="DNA_pol_III_gamma-3"/>
</dbReference>
<gene>
    <name evidence="11" type="primary">dnaX</name>
    <name evidence="13" type="ORF">H6G03_07950</name>
</gene>
<dbReference type="Proteomes" id="UP000641646">
    <property type="component" value="Unassembled WGS sequence"/>
</dbReference>
<protein>
    <recommendedName>
        <fullName evidence="11">DNA polymerase III subunit gamma/tau</fullName>
        <ecNumber evidence="11">2.7.7.7</ecNumber>
    </recommendedName>
</protein>
<dbReference type="InterPro" id="IPR012763">
    <property type="entry name" value="DNA_pol_III_sug/sutau_N"/>
</dbReference>
<dbReference type="GO" id="GO:0005524">
    <property type="term" value="F:ATP binding"/>
    <property type="evidence" value="ECO:0007669"/>
    <property type="project" value="UniProtKB-KW"/>
</dbReference>
<dbReference type="EC" id="2.7.7.7" evidence="11"/>
<evidence type="ECO:0000256" key="7">
    <source>
        <dbReference type="ARBA" id="ARBA00022833"/>
    </source>
</evidence>
<dbReference type="NCBIfam" id="NF004046">
    <property type="entry name" value="PRK05563.1"/>
    <property type="match status" value="1"/>
</dbReference>
<name>A0A926VDS7_9CYAN</name>
<evidence type="ECO:0000256" key="1">
    <source>
        <dbReference type="ARBA" id="ARBA00006360"/>
    </source>
</evidence>
<dbReference type="EMBL" id="JACJPW010000015">
    <property type="protein sequence ID" value="MBD2181032.1"/>
    <property type="molecule type" value="Genomic_DNA"/>
</dbReference>
<dbReference type="PANTHER" id="PTHR11669:SF0">
    <property type="entry name" value="PROTEIN STICHEL-LIKE 2"/>
    <property type="match status" value="1"/>
</dbReference>
<keyword evidence="14" id="KW-1185">Reference proteome</keyword>
<evidence type="ECO:0000256" key="4">
    <source>
        <dbReference type="ARBA" id="ARBA00022705"/>
    </source>
</evidence>
<keyword evidence="9 11" id="KW-0239">DNA-directed DNA polymerase</keyword>
<sequence>MYVPFHQKYRPQTFAELVGQDAIATTLTNAITSQQIAPAYLFAGSRGTGKTSSARILAKSLNCLSSNKPTATPCGKCEVCRAITSGNSLDVIEIDAASHTGVENIREIIDRAQFAPVQCRYKVYAIDEVHGLSSAAMNALLKTLEEPPKQVVFVLATTDPQRVLSTIISRCQRFDFRRIALDEMVKHLRQIATLENINITDAALTLVSQIARGGLRDAESLLDQLSLLSGEITVEQVWDLVGAVPERDLMEMLDAVAGNHPETLIDRTRQLMERGREPLTILQDLTGFYRDLLIAKTAPSRSDLVACTSTTWQQLCEVASRWDVDKILAGQDYLRASEAQVKNTNVPHLWLEVTMIVLLSVGNKLTVNNTTAVKVSSPTRSASSDVWEKTLKQLPLSTKTLLQQHGKLVALESGTATVKVSSEALKNKVPIEHLEMALSKTVGTKTTLQLIC</sequence>
<keyword evidence="4 11" id="KW-0235">DNA replication</keyword>
<dbReference type="Gene3D" id="1.10.8.60">
    <property type="match status" value="1"/>
</dbReference>
<evidence type="ECO:0000256" key="2">
    <source>
        <dbReference type="ARBA" id="ARBA00022679"/>
    </source>
</evidence>
<comment type="similarity">
    <text evidence="1 11">Belongs to the DnaX/STICHEL family.</text>
</comment>
<comment type="function">
    <text evidence="11">DNA polymerase III is a complex, multichain enzyme responsible for most of the replicative synthesis in bacteria. This DNA polymerase also exhibits 3' to 5' exonuclease activity.</text>
</comment>
<dbReference type="FunFam" id="3.40.50.300:FF:000014">
    <property type="entry name" value="DNA polymerase III subunit gamma/tau"/>
    <property type="match status" value="1"/>
</dbReference>